<dbReference type="RefSeq" id="WP_077811784.1">
    <property type="nucleotide sequence ID" value="NZ_CP014692.1"/>
</dbReference>
<dbReference type="Proteomes" id="UP000188937">
    <property type="component" value="Chromosome"/>
</dbReference>
<accession>A0A1U9KD65</accession>
<keyword evidence="2" id="KW-1185">Reference proteome</keyword>
<gene>
    <name evidence="1" type="ORF">A0U92_02010</name>
</gene>
<sequence length="125" mass="14560">MHKTKLRGLAKIDWLSLSRLPPTIWAAAQVIDDVMTASPENEWKIENASHLKGVRLHFRRYTQWSESWDHDHCAACWATFAEFEGLDIQHEGYAAYHLKDACYEWICQACFDDLKGNMEWTADDT</sequence>
<name>A0A1U9KD65_ACEAC</name>
<dbReference type="AlphaFoldDB" id="A0A1U9KD65"/>
<organism evidence="1 2">
    <name type="scientific">Acetobacter aceti</name>
    <dbReference type="NCBI Taxonomy" id="435"/>
    <lineage>
        <taxon>Bacteria</taxon>
        <taxon>Pseudomonadati</taxon>
        <taxon>Pseudomonadota</taxon>
        <taxon>Alphaproteobacteria</taxon>
        <taxon>Acetobacterales</taxon>
        <taxon>Acetobacteraceae</taxon>
        <taxon>Acetobacter</taxon>
        <taxon>Acetobacter subgen. Acetobacter</taxon>
    </lineage>
</organism>
<dbReference type="KEGG" id="aace:A0U92_02010"/>
<reference evidence="1 2" key="1">
    <citation type="submission" date="2016-03" db="EMBL/GenBank/DDBJ databases">
        <title>Acetic acid bacteria sequencing.</title>
        <authorList>
            <person name="Brandt J."/>
            <person name="Jakob F."/>
            <person name="Vogel R.F."/>
        </authorList>
    </citation>
    <scope>NUCLEOTIDE SEQUENCE [LARGE SCALE GENOMIC DNA]</scope>
    <source>
        <strain evidence="1 2">TMW2.1153</strain>
    </source>
</reference>
<evidence type="ECO:0000313" key="1">
    <source>
        <dbReference type="EMBL" id="AQS83745.1"/>
    </source>
</evidence>
<protein>
    <submittedName>
        <fullName evidence="1">Uncharacterized protein</fullName>
    </submittedName>
</protein>
<evidence type="ECO:0000313" key="2">
    <source>
        <dbReference type="Proteomes" id="UP000188937"/>
    </source>
</evidence>
<dbReference type="EMBL" id="CP014692">
    <property type="protein sequence ID" value="AQS83745.1"/>
    <property type="molecule type" value="Genomic_DNA"/>
</dbReference>
<dbReference type="STRING" id="435.A0U92_02010"/>
<dbReference type="OrthoDB" id="1362328at2"/>
<proteinExistence type="predicted"/>